<evidence type="ECO:0000256" key="1">
    <source>
        <dbReference type="SAM" id="MobiDB-lite"/>
    </source>
</evidence>
<dbReference type="AlphaFoldDB" id="H6BUY0"/>
<sequence>MPMTFHLVARSIALRSLAMKLISSARALSRRPGHRHGRNRRRSLKCDGRNWLWPWWCCCCSTCRHGSRLLHRTTNSRRSVPTLNRLRTFPLGREAHSRSRPWRHNGPFTETPVAGQL</sequence>
<proteinExistence type="predicted"/>
<dbReference type="InParanoid" id="H6BUY0"/>
<dbReference type="RefSeq" id="XP_009155411.1">
    <property type="nucleotide sequence ID" value="XM_009157163.1"/>
</dbReference>
<gene>
    <name evidence="2" type="ORF">HMPREF1120_03109</name>
</gene>
<protein>
    <submittedName>
        <fullName evidence="2">Uncharacterized protein</fullName>
    </submittedName>
</protein>
<dbReference type="HOGENOM" id="CLU_2084848_0_0_1"/>
<dbReference type="EMBL" id="JH226132">
    <property type="protein sequence ID" value="EHY54950.1"/>
    <property type="molecule type" value="Genomic_DNA"/>
</dbReference>
<evidence type="ECO:0000313" key="3">
    <source>
        <dbReference type="Proteomes" id="UP000007304"/>
    </source>
</evidence>
<name>H6BUY0_EXODN</name>
<accession>H6BUY0</accession>
<evidence type="ECO:0000313" key="2">
    <source>
        <dbReference type="EMBL" id="EHY54950.1"/>
    </source>
</evidence>
<feature type="region of interest" description="Disordered" evidence="1">
    <location>
        <begin position="97"/>
        <end position="117"/>
    </location>
</feature>
<dbReference type="Proteomes" id="UP000007304">
    <property type="component" value="Unassembled WGS sequence"/>
</dbReference>
<reference evidence="2" key="1">
    <citation type="submission" date="2011-07" db="EMBL/GenBank/DDBJ databases">
        <title>The Genome Sequence of Exophiala (Wangiella) dermatitidis NIH/UT8656.</title>
        <authorList>
            <consortium name="The Broad Institute Genome Sequencing Platform"/>
            <person name="Cuomo C."/>
            <person name="Wang Z."/>
            <person name="Hunicke-Smith S."/>
            <person name="Szanislo P.J."/>
            <person name="Earl A."/>
            <person name="Young S.K."/>
            <person name="Zeng Q."/>
            <person name="Gargeya S."/>
            <person name="Fitzgerald M."/>
            <person name="Haas B."/>
            <person name="Abouelleil A."/>
            <person name="Alvarado L."/>
            <person name="Arachchi H.M."/>
            <person name="Berlin A."/>
            <person name="Brown A."/>
            <person name="Chapman S.B."/>
            <person name="Chen Z."/>
            <person name="Dunbar C."/>
            <person name="Freedman E."/>
            <person name="Gearin G."/>
            <person name="Gellesch M."/>
            <person name="Goldberg J."/>
            <person name="Griggs A."/>
            <person name="Gujja S."/>
            <person name="Heiman D."/>
            <person name="Howarth C."/>
            <person name="Larson L."/>
            <person name="Lui A."/>
            <person name="MacDonald P.J.P."/>
            <person name="Montmayeur A."/>
            <person name="Murphy C."/>
            <person name="Neiman D."/>
            <person name="Pearson M."/>
            <person name="Priest M."/>
            <person name="Roberts A."/>
            <person name="Saif S."/>
            <person name="Shea T."/>
            <person name="Shenoy N."/>
            <person name="Sisk P."/>
            <person name="Stolte C."/>
            <person name="Sykes S."/>
            <person name="Wortman J."/>
            <person name="Nusbaum C."/>
            <person name="Birren B."/>
        </authorList>
    </citation>
    <scope>NUCLEOTIDE SEQUENCE</scope>
    <source>
        <strain evidence="2">NIH/UT8656</strain>
    </source>
</reference>
<dbReference type="GeneID" id="20307748"/>
<keyword evidence="3" id="KW-1185">Reference proteome</keyword>
<organism evidence="2 3">
    <name type="scientific">Exophiala dermatitidis (strain ATCC 34100 / CBS 525.76 / NIH/UT8656)</name>
    <name type="common">Black yeast</name>
    <name type="synonym">Wangiella dermatitidis</name>
    <dbReference type="NCBI Taxonomy" id="858893"/>
    <lineage>
        <taxon>Eukaryota</taxon>
        <taxon>Fungi</taxon>
        <taxon>Dikarya</taxon>
        <taxon>Ascomycota</taxon>
        <taxon>Pezizomycotina</taxon>
        <taxon>Eurotiomycetes</taxon>
        <taxon>Chaetothyriomycetidae</taxon>
        <taxon>Chaetothyriales</taxon>
        <taxon>Herpotrichiellaceae</taxon>
        <taxon>Exophiala</taxon>
    </lineage>
</organism>
<dbReference type="VEuPathDB" id="FungiDB:HMPREF1120_03109"/>